<dbReference type="RefSeq" id="WP_013771846.1">
    <property type="nucleotide sequence ID" value="NC_015514.1"/>
</dbReference>
<evidence type="ECO:0000256" key="1">
    <source>
        <dbReference type="SAM" id="MobiDB-lite"/>
    </source>
</evidence>
<keyword evidence="2" id="KW-1133">Transmembrane helix</keyword>
<evidence type="ECO:0000313" key="4">
    <source>
        <dbReference type="Proteomes" id="UP000008460"/>
    </source>
</evidence>
<keyword evidence="4" id="KW-1185">Reference proteome</keyword>
<keyword evidence="2" id="KW-0472">Membrane</keyword>
<gene>
    <name evidence="3" type="ordered locus">Celf_2696</name>
</gene>
<keyword evidence="2" id="KW-0812">Transmembrane</keyword>
<dbReference type="InterPro" id="IPR045713">
    <property type="entry name" value="DUF6069"/>
</dbReference>
<reference evidence="3 4" key="1">
    <citation type="submission" date="2011-04" db="EMBL/GenBank/DDBJ databases">
        <title>Complete sequence of Cellulomonas fimi ATCC 484.</title>
        <authorList>
            <consortium name="US DOE Joint Genome Institute"/>
            <person name="Lucas S."/>
            <person name="Han J."/>
            <person name="Lapidus A."/>
            <person name="Cheng J.-F."/>
            <person name="Goodwin L."/>
            <person name="Pitluck S."/>
            <person name="Peters L."/>
            <person name="Chertkov O."/>
            <person name="Detter J.C."/>
            <person name="Han C."/>
            <person name="Tapia R."/>
            <person name="Land M."/>
            <person name="Hauser L."/>
            <person name="Kyrpides N."/>
            <person name="Ivanova N."/>
            <person name="Ovchinnikova G."/>
            <person name="Pagani I."/>
            <person name="Mead D."/>
            <person name="Brumm P."/>
            <person name="Woyke T."/>
        </authorList>
    </citation>
    <scope>NUCLEOTIDE SEQUENCE [LARGE SCALE GENOMIC DNA]</scope>
    <source>
        <strain evidence="4">ATCC 484 / DSM 20113 / JCM 1341 / NBRC 15513 / NCIMB 8980 / NCTC 7547</strain>
    </source>
</reference>
<feature type="compositionally biased region" description="Pro residues" evidence="1">
    <location>
        <begin position="1"/>
        <end position="39"/>
    </location>
</feature>
<dbReference type="KEGG" id="cfi:Celf_2696"/>
<feature type="transmembrane region" description="Helical" evidence="2">
    <location>
        <begin position="190"/>
        <end position="209"/>
    </location>
</feature>
<dbReference type="STRING" id="590998.Celf_2696"/>
<feature type="transmembrane region" description="Helical" evidence="2">
    <location>
        <begin position="92"/>
        <end position="114"/>
    </location>
</feature>
<organism evidence="3 4">
    <name type="scientific">Cellulomonas fimi (strain ATCC 484 / DSM 20113 / JCM 1341 / CCUG 24087 / LMG 16345 / NBRC 15513 / NCIMB 8980 / NCTC 7547 / NRS-133)</name>
    <dbReference type="NCBI Taxonomy" id="590998"/>
    <lineage>
        <taxon>Bacteria</taxon>
        <taxon>Bacillati</taxon>
        <taxon>Actinomycetota</taxon>
        <taxon>Actinomycetes</taxon>
        <taxon>Micrococcales</taxon>
        <taxon>Cellulomonadaceae</taxon>
        <taxon>Cellulomonas</taxon>
    </lineage>
</organism>
<dbReference type="Pfam" id="PF19545">
    <property type="entry name" value="DUF6069"/>
    <property type="match status" value="1"/>
</dbReference>
<feature type="transmembrane region" description="Helical" evidence="2">
    <location>
        <begin position="164"/>
        <end position="184"/>
    </location>
</feature>
<evidence type="ECO:0000313" key="3">
    <source>
        <dbReference type="EMBL" id="AEE46820.1"/>
    </source>
</evidence>
<feature type="region of interest" description="Disordered" evidence="1">
    <location>
        <begin position="1"/>
        <end position="43"/>
    </location>
</feature>
<name>F4H6Q9_CELFA</name>
<dbReference type="EMBL" id="CP002666">
    <property type="protein sequence ID" value="AEE46820.1"/>
    <property type="molecule type" value="Genomic_DNA"/>
</dbReference>
<sequence length="223" mass="21967">MSVPDPAHPGEPTPPVRRPASAVPPAPAPPAGTPPPAPPTAAMAPVPAPAPVAATPPPVVAPATAQPLYPAGAAVPVAPVVAARPTLDAGRFWAGVAATAVVAALVAVVGVVVFQEILGIDLVVGDLFATGSTTTALVVGAVLAAVAAGAVLHLLVLTTPRPRAFFGWIVGLGTLVVALLPLTWTQDVTAAVATGIVHLVVGIAVWSLLSGVLTWTRRPAVLG</sequence>
<dbReference type="HOGENOM" id="CLU_1238371_0_0_11"/>
<feature type="transmembrane region" description="Helical" evidence="2">
    <location>
        <begin position="134"/>
        <end position="157"/>
    </location>
</feature>
<dbReference type="Proteomes" id="UP000008460">
    <property type="component" value="Chromosome"/>
</dbReference>
<dbReference type="eggNOG" id="ENOG5032RVX">
    <property type="taxonomic scope" value="Bacteria"/>
</dbReference>
<accession>F4H6Q9</accession>
<evidence type="ECO:0000256" key="2">
    <source>
        <dbReference type="SAM" id="Phobius"/>
    </source>
</evidence>
<protein>
    <submittedName>
        <fullName evidence="3">Uncharacterized protein</fullName>
    </submittedName>
</protein>
<dbReference type="AlphaFoldDB" id="F4H6Q9"/>
<proteinExistence type="predicted"/>